<sequence>MLSGGLFVACSDDVSVGQLDENQYTISDGVMGYISDNSGKRMFSNTEFRSEGSLPFHLKTTAKLTTEASVVATYDETALTEYNTKNGTEYEAFPKSEVTLENEGVIKLAAGSVVSSDMNVSFTSDGSLSPTKSYVIPLRMKVASGNFELPEIDQTRLIFVKDLTGIPDCTKYVDGKPSVKVFSCMEINDTNPLNNLSFTLKSNGKPLVDALILFSANINYNAETGRVYIFNNENVQALLDQREHYLKPLQDRGMKIILGLLGNHDRSGVANMSKETAQAFAQEVKAMCDAYQLDGIFVDDEYSKYEYSNITPGFVYPGKEPAARLCYEVKQAQPERWVIAYAYSTTYGLPSIDGAQSGEFVDYALHDYGNASDLSSSFPGMPKSNMGLYSQEFAQGRTASETNLKNMRTNGYLSHMIFAMDPNRSNFENSQLPAMQRMARAFYNDELVFDGIKYPKDWK</sequence>
<dbReference type="Pfam" id="PF08522">
    <property type="entry name" value="BT_3987-like_N"/>
    <property type="match status" value="1"/>
</dbReference>
<feature type="domain" description="BT-3987-like N-terminal" evidence="1">
    <location>
        <begin position="33"/>
        <end position="145"/>
    </location>
</feature>
<reference evidence="2 3" key="1">
    <citation type="journal article" date="2014" name="Genome Announc.">
        <title>Draft Genome Sequence of Bacteroides reticulotermitis Strain JCM 10512T, Isolated from the Gut of a Termite.</title>
        <authorList>
            <person name="Yuki M."/>
            <person name="Oshima K."/>
            <person name="Suda W."/>
            <person name="Sakamoto M."/>
            <person name="Iida T."/>
            <person name="Hattori M."/>
            <person name="Ohkuma M."/>
        </authorList>
    </citation>
    <scope>NUCLEOTIDE SEQUENCE [LARGE SCALE GENOMIC DNA]</scope>
    <source>
        <strain evidence="2 3">JCM 10512</strain>
    </source>
</reference>
<dbReference type="EMBL" id="BAIV01000049">
    <property type="protein sequence ID" value="GAE86493.1"/>
    <property type="molecule type" value="Genomic_DNA"/>
</dbReference>
<dbReference type="SUPFAM" id="SSF51445">
    <property type="entry name" value="(Trans)glycosidases"/>
    <property type="match status" value="1"/>
</dbReference>
<dbReference type="STRING" id="1445607.JCM10512_5006"/>
<evidence type="ECO:0000259" key="1">
    <source>
        <dbReference type="Pfam" id="PF08522"/>
    </source>
</evidence>
<protein>
    <submittedName>
        <fullName evidence="2">Endo-beta-N-acetylglucosaminidase F1</fullName>
    </submittedName>
</protein>
<organism evidence="2 3">
    <name type="scientific">Bacteroides reticulotermitis JCM 10512</name>
    <dbReference type="NCBI Taxonomy" id="1445607"/>
    <lineage>
        <taxon>Bacteria</taxon>
        <taxon>Pseudomonadati</taxon>
        <taxon>Bacteroidota</taxon>
        <taxon>Bacteroidia</taxon>
        <taxon>Bacteroidales</taxon>
        <taxon>Bacteroidaceae</taxon>
        <taxon>Bacteroides</taxon>
    </lineage>
</organism>
<dbReference type="AlphaFoldDB" id="W4V122"/>
<accession>W4V122</accession>
<evidence type="ECO:0000313" key="3">
    <source>
        <dbReference type="Proteomes" id="UP000019131"/>
    </source>
</evidence>
<evidence type="ECO:0000313" key="2">
    <source>
        <dbReference type="EMBL" id="GAE86493.1"/>
    </source>
</evidence>
<dbReference type="InterPro" id="IPR017853">
    <property type="entry name" value="GH"/>
</dbReference>
<name>W4V122_9BACE</name>
<keyword evidence="3" id="KW-1185">Reference proteome</keyword>
<proteinExistence type="predicted"/>
<comment type="caution">
    <text evidence="2">The sequence shown here is derived from an EMBL/GenBank/DDBJ whole genome shotgun (WGS) entry which is preliminary data.</text>
</comment>
<gene>
    <name evidence="2" type="ORF">JCM10512_5006</name>
</gene>
<dbReference type="Gene3D" id="3.20.20.80">
    <property type="entry name" value="Glycosidases"/>
    <property type="match status" value="1"/>
</dbReference>
<dbReference type="Gene3D" id="2.60.40.1740">
    <property type="entry name" value="hypothetical protein (bacova_03559)"/>
    <property type="match status" value="1"/>
</dbReference>
<dbReference type="InterPro" id="IPR013728">
    <property type="entry name" value="BT_3987-like_N"/>
</dbReference>
<dbReference type="Proteomes" id="UP000019131">
    <property type="component" value="Unassembled WGS sequence"/>
</dbReference>